<dbReference type="SMART" id="SM01321">
    <property type="entry name" value="Y1_Tnp"/>
    <property type="match status" value="1"/>
</dbReference>
<keyword evidence="4" id="KW-1185">Reference proteome</keyword>
<dbReference type="EMBL" id="BMFJ01000001">
    <property type="protein sequence ID" value="GGE35469.1"/>
    <property type="molecule type" value="Genomic_DNA"/>
</dbReference>
<dbReference type="Proteomes" id="UP000612855">
    <property type="component" value="Unassembled WGS sequence"/>
</dbReference>
<gene>
    <name evidence="3" type="ORF">GCM10011360_24160</name>
</gene>
<dbReference type="NCBIfam" id="NF047646">
    <property type="entry name" value="REP_Tyr_transpos"/>
    <property type="match status" value="1"/>
</dbReference>
<dbReference type="GO" id="GO:0004803">
    <property type="term" value="F:transposase activity"/>
    <property type="evidence" value="ECO:0007669"/>
    <property type="project" value="InterPro"/>
</dbReference>
<dbReference type="AlphaFoldDB" id="A0A917A8S1"/>
<evidence type="ECO:0000259" key="2">
    <source>
        <dbReference type="SMART" id="SM01321"/>
    </source>
</evidence>
<proteinExistence type="predicted"/>
<name>A0A917A8S1_9RHOB</name>
<dbReference type="PANTHER" id="PTHR36966">
    <property type="entry name" value="REP-ASSOCIATED TYROSINE TRANSPOSASE"/>
    <property type="match status" value="1"/>
</dbReference>
<dbReference type="SUPFAM" id="SSF143422">
    <property type="entry name" value="Transposase IS200-like"/>
    <property type="match status" value="1"/>
</dbReference>
<dbReference type="InterPro" id="IPR052715">
    <property type="entry name" value="RAYT_transposase"/>
</dbReference>
<feature type="domain" description="Transposase IS200-like" evidence="2">
    <location>
        <begin position="9"/>
        <end position="136"/>
    </location>
</feature>
<comment type="caution">
    <text evidence="3">The sequence shown here is derived from an EMBL/GenBank/DDBJ whole genome shotgun (WGS) entry which is preliminary data.</text>
</comment>
<reference evidence="4" key="1">
    <citation type="journal article" date="2019" name="Int. J. Syst. Evol. Microbiol.">
        <title>The Global Catalogue of Microorganisms (GCM) 10K type strain sequencing project: providing services to taxonomists for standard genome sequencing and annotation.</title>
        <authorList>
            <consortium name="The Broad Institute Genomics Platform"/>
            <consortium name="The Broad Institute Genome Sequencing Center for Infectious Disease"/>
            <person name="Wu L."/>
            <person name="Ma J."/>
        </authorList>
    </citation>
    <scope>NUCLEOTIDE SEQUENCE [LARGE SCALE GENOMIC DNA]</scope>
    <source>
        <strain evidence="4">CGMCC 1.12664</strain>
    </source>
</reference>
<sequence>MSCHLRPRAAGARIFATLCLAEKGGDLLVREVDLLRSAVVATLIARPLQVDAWIVLPDHMHFVWTLPEGDSDYSVRIAAIKARFTRNLRQVGWNPTLPTPSKRRKGEAGVWQRRFCEHHIRDEPDFAAHVRYCWGNPVKHGLVRHPADWPYSSIHRDISKGLVDPEWTGAMPEGAYGEQGGVSPRHTRRSIGIEPTRPSDTVTARTSCASSA</sequence>
<evidence type="ECO:0000256" key="1">
    <source>
        <dbReference type="SAM" id="MobiDB-lite"/>
    </source>
</evidence>
<dbReference type="InterPro" id="IPR036515">
    <property type="entry name" value="Transposase_17_sf"/>
</dbReference>
<dbReference type="Gene3D" id="3.30.70.1290">
    <property type="entry name" value="Transposase IS200-like"/>
    <property type="match status" value="1"/>
</dbReference>
<dbReference type="GO" id="GO:0006313">
    <property type="term" value="P:DNA transposition"/>
    <property type="evidence" value="ECO:0007669"/>
    <property type="project" value="InterPro"/>
</dbReference>
<evidence type="ECO:0000313" key="3">
    <source>
        <dbReference type="EMBL" id="GGE35469.1"/>
    </source>
</evidence>
<evidence type="ECO:0000313" key="4">
    <source>
        <dbReference type="Proteomes" id="UP000612855"/>
    </source>
</evidence>
<dbReference type="PANTHER" id="PTHR36966:SF1">
    <property type="entry name" value="REP-ASSOCIATED TYROSINE TRANSPOSASE"/>
    <property type="match status" value="1"/>
</dbReference>
<dbReference type="GO" id="GO:0043565">
    <property type="term" value="F:sequence-specific DNA binding"/>
    <property type="evidence" value="ECO:0007669"/>
    <property type="project" value="TreeGrafter"/>
</dbReference>
<protein>
    <submittedName>
        <fullName evidence="3">Transposase</fullName>
    </submittedName>
</protein>
<dbReference type="InterPro" id="IPR002686">
    <property type="entry name" value="Transposase_17"/>
</dbReference>
<feature type="region of interest" description="Disordered" evidence="1">
    <location>
        <begin position="174"/>
        <end position="212"/>
    </location>
</feature>
<feature type="compositionally biased region" description="Polar residues" evidence="1">
    <location>
        <begin position="198"/>
        <end position="212"/>
    </location>
</feature>
<organism evidence="3 4">
    <name type="scientific">Primorskyibacter flagellatus</name>
    <dbReference type="NCBI Taxonomy" id="1387277"/>
    <lineage>
        <taxon>Bacteria</taxon>
        <taxon>Pseudomonadati</taxon>
        <taxon>Pseudomonadota</taxon>
        <taxon>Alphaproteobacteria</taxon>
        <taxon>Rhodobacterales</taxon>
        <taxon>Roseobacteraceae</taxon>
        <taxon>Primorskyibacter</taxon>
    </lineage>
</organism>
<accession>A0A917A8S1</accession>